<dbReference type="RefSeq" id="WP_246690999.1">
    <property type="nucleotide sequence ID" value="NZ_VIWP01000014.1"/>
</dbReference>
<evidence type="ECO:0000256" key="13">
    <source>
        <dbReference type="ARBA" id="ARBA00023237"/>
    </source>
</evidence>
<evidence type="ECO:0000256" key="8">
    <source>
        <dbReference type="ARBA" id="ARBA00023004"/>
    </source>
</evidence>
<protein>
    <submittedName>
        <fullName evidence="17">Iron complex outermembrane receptor protein</fullName>
    </submittedName>
</protein>
<dbReference type="InterPro" id="IPR000531">
    <property type="entry name" value="Beta-barrel_TonB"/>
</dbReference>
<evidence type="ECO:0000256" key="10">
    <source>
        <dbReference type="ARBA" id="ARBA00023077"/>
    </source>
</evidence>
<dbReference type="Proteomes" id="UP000320653">
    <property type="component" value="Unassembled WGS sequence"/>
</dbReference>
<evidence type="ECO:0000256" key="4">
    <source>
        <dbReference type="ARBA" id="ARBA00022452"/>
    </source>
</evidence>
<keyword evidence="6 14" id="KW-0812">Transmembrane</keyword>
<dbReference type="InterPro" id="IPR011662">
    <property type="entry name" value="Secretin/TonB_short_N"/>
</dbReference>
<evidence type="ECO:0000256" key="6">
    <source>
        <dbReference type="ARBA" id="ARBA00022692"/>
    </source>
</evidence>
<keyword evidence="13 14" id="KW-0998">Cell outer membrane</keyword>
<comment type="similarity">
    <text evidence="2 14 15">Belongs to the TonB-dependent receptor family.</text>
</comment>
<dbReference type="Pfam" id="PF00593">
    <property type="entry name" value="TonB_dep_Rec_b-barrel"/>
    <property type="match status" value="1"/>
</dbReference>
<organism evidence="17 18">
    <name type="scientific">Neorhizobium alkalisoli</name>
    <dbReference type="NCBI Taxonomy" id="528178"/>
    <lineage>
        <taxon>Bacteria</taxon>
        <taxon>Pseudomonadati</taxon>
        <taxon>Pseudomonadota</taxon>
        <taxon>Alphaproteobacteria</taxon>
        <taxon>Hyphomicrobiales</taxon>
        <taxon>Rhizobiaceae</taxon>
        <taxon>Rhizobium/Agrobacterium group</taxon>
        <taxon>Neorhizobium</taxon>
    </lineage>
</organism>
<evidence type="ECO:0000256" key="12">
    <source>
        <dbReference type="ARBA" id="ARBA00023170"/>
    </source>
</evidence>
<keyword evidence="11 14" id="KW-0472">Membrane</keyword>
<dbReference type="InterPro" id="IPR036942">
    <property type="entry name" value="Beta-barrel_TonB_sf"/>
</dbReference>
<dbReference type="InterPro" id="IPR012910">
    <property type="entry name" value="Plug_dom"/>
</dbReference>
<evidence type="ECO:0000256" key="15">
    <source>
        <dbReference type="RuleBase" id="RU003357"/>
    </source>
</evidence>
<dbReference type="SUPFAM" id="SSF56935">
    <property type="entry name" value="Porins"/>
    <property type="match status" value="1"/>
</dbReference>
<comment type="caution">
    <text evidence="17">The sequence shown here is derived from an EMBL/GenBank/DDBJ whole genome shotgun (WGS) entry which is preliminary data.</text>
</comment>
<dbReference type="GO" id="GO:0015891">
    <property type="term" value="P:siderophore transport"/>
    <property type="evidence" value="ECO:0007669"/>
    <property type="project" value="InterPro"/>
</dbReference>
<dbReference type="Gene3D" id="2.40.170.20">
    <property type="entry name" value="TonB-dependent receptor, beta-barrel domain"/>
    <property type="match status" value="1"/>
</dbReference>
<dbReference type="InterPro" id="IPR010105">
    <property type="entry name" value="TonB_sidphr_rcpt"/>
</dbReference>
<dbReference type="InterPro" id="IPR037066">
    <property type="entry name" value="Plug_dom_sf"/>
</dbReference>
<proteinExistence type="inferred from homology"/>
<keyword evidence="3 14" id="KW-0813">Transport</keyword>
<keyword evidence="18" id="KW-1185">Reference proteome</keyword>
<evidence type="ECO:0000259" key="16">
    <source>
        <dbReference type="SMART" id="SM00965"/>
    </source>
</evidence>
<keyword evidence="10 15" id="KW-0798">TonB box</keyword>
<accession>A0A561Q831</accession>
<dbReference type="AlphaFoldDB" id="A0A561Q831"/>
<evidence type="ECO:0000256" key="7">
    <source>
        <dbReference type="ARBA" id="ARBA00022729"/>
    </source>
</evidence>
<evidence type="ECO:0000313" key="18">
    <source>
        <dbReference type="Proteomes" id="UP000320653"/>
    </source>
</evidence>
<evidence type="ECO:0000256" key="3">
    <source>
        <dbReference type="ARBA" id="ARBA00022448"/>
    </source>
</evidence>
<keyword evidence="8" id="KW-0408">Iron</keyword>
<dbReference type="PROSITE" id="PS52016">
    <property type="entry name" value="TONB_DEPENDENT_REC_3"/>
    <property type="match status" value="1"/>
</dbReference>
<gene>
    <name evidence="17" type="ORF">FHW37_11487</name>
</gene>
<dbReference type="InterPro" id="IPR039426">
    <property type="entry name" value="TonB-dep_rcpt-like"/>
</dbReference>
<dbReference type="FunFam" id="2.170.130.10:FF:000001">
    <property type="entry name" value="Catecholate siderophore TonB-dependent receptor"/>
    <property type="match status" value="1"/>
</dbReference>
<evidence type="ECO:0000256" key="9">
    <source>
        <dbReference type="ARBA" id="ARBA00023065"/>
    </source>
</evidence>
<keyword evidence="5" id="KW-0410">Iron transport</keyword>
<dbReference type="GO" id="GO:0038023">
    <property type="term" value="F:signaling receptor activity"/>
    <property type="evidence" value="ECO:0007669"/>
    <property type="project" value="InterPro"/>
</dbReference>
<evidence type="ECO:0000256" key="1">
    <source>
        <dbReference type="ARBA" id="ARBA00004571"/>
    </source>
</evidence>
<reference evidence="17 18" key="1">
    <citation type="submission" date="2019-06" db="EMBL/GenBank/DDBJ databases">
        <title>Sorghum-associated microbial communities from plants grown in Nebraska, USA.</title>
        <authorList>
            <person name="Schachtman D."/>
        </authorList>
    </citation>
    <scope>NUCLEOTIDE SEQUENCE [LARGE SCALE GENOMIC DNA]</scope>
    <source>
        <strain evidence="17 18">1225</strain>
    </source>
</reference>
<dbReference type="PANTHER" id="PTHR32552">
    <property type="entry name" value="FERRICHROME IRON RECEPTOR-RELATED"/>
    <property type="match status" value="1"/>
</dbReference>
<feature type="domain" description="Secretin/TonB short N-terminal" evidence="16">
    <location>
        <begin position="68"/>
        <end position="119"/>
    </location>
</feature>
<dbReference type="CDD" id="cd01347">
    <property type="entry name" value="ligand_gated_channel"/>
    <property type="match status" value="1"/>
</dbReference>
<dbReference type="Gene3D" id="2.170.130.10">
    <property type="entry name" value="TonB-dependent receptor, plug domain"/>
    <property type="match status" value="1"/>
</dbReference>
<dbReference type="SMART" id="SM00965">
    <property type="entry name" value="STN"/>
    <property type="match status" value="1"/>
</dbReference>
<comment type="subcellular location">
    <subcellularLocation>
        <location evidence="1 14">Cell outer membrane</location>
        <topology evidence="1 14">Multi-pass membrane protein</topology>
    </subcellularLocation>
</comment>
<evidence type="ECO:0000313" key="17">
    <source>
        <dbReference type="EMBL" id="TWF46518.1"/>
    </source>
</evidence>
<keyword evidence="7" id="KW-0732">Signal</keyword>
<dbReference type="Gene3D" id="3.55.50.30">
    <property type="match status" value="1"/>
</dbReference>
<evidence type="ECO:0000256" key="11">
    <source>
        <dbReference type="ARBA" id="ARBA00023136"/>
    </source>
</evidence>
<dbReference type="GO" id="GO:0009279">
    <property type="term" value="C:cell outer membrane"/>
    <property type="evidence" value="ECO:0007669"/>
    <property type="project" value="UniProtKB-SubCell"/>
</dbReference>
<dbReference type="Pfam" id="PF07715">
    <property type="entry name" value="Plug"/>
    <property type="match status" value="1"/>
</dbReference>
<keyword evidence="12 17" id="KW-0675">Receptor</keyword>
<dbReference type="GO" id="GO:0015344">
    <property type="term" value="F:siderophore uptake transmembrane transporter activity"/>
    <property type="evidence" value="ECO:0007669"/>
    <property type="project" value="TreeGrafter"/>
</dbReference>
<keyword evidence="4 14" id="KW-1134">Transmembrane beta strand</keyword>
<dbReference type="NCBIfam" id="TIGR01783">
    <property type="entry name" value="TonB-siderophor"/>
    <property type="match status" value="1"/>
</dbReference>
<dbReference type="PANTHER" id="PTHR32552:SF68">
    <property type="entry name" value="FERRICHROME OUTER MEMBRANE TRANSPORTER_PHAGE RECEPTOR"/>
    <property type="match status" value="1"/>
</dbReference>
<keyword evidence="9" id="KW-0406">Ion transport</keyword>
<evidence type="ECO:0000256" key="5">
    <source>
        <dbReference type="ARBA" id="ARBA00022496"/>
    </source>
</evidence>
<evidence type="ECO:0000256" key="14">
    <source>
        <dbReference type="PROSITE-ProRule" id="PRU01360"/>
    </source>
</evidence>
<name>A0A561Q831_9HYPH</name>
<dbReference type="Pfam" id="PF07660">
    <property type="entry name" value="STN"/>
    <property type="match status" value="1"/>
</dbReference>
<evidence type="ECO:0000256" key="2">
    <source>
        <dbReference type="ARBA" id="ARBA00009810"/>
    </source>
</evidence>
<dbReference type="EMBL" id="VIWP01000014">
    <property type="protein sequence ID" value="TWF46518.1"/>
    <property type="molecule type" value="Genomic_DNA"/>
</dbReference>
<sequence>MTNRMGGRTLGKTGKALITAALMTTTVGISLAAMHREAVAQSEMMANFSIPAGPLSSALTVFGRQAGLQVTYLASIAAGRNSAGFSGKATPRQALSTILAGSGLQFSFASATTVAISAPAGQAAGAVGDDATELKPIVLGSASGASDNETIAAQASSAATKLDTPLVKTARSVSVVTKKELEQRQAQTILEAVGYSAGVTTSQSGFDPRFDELHIRGYEATYTSDYKDGLQQPYMNFSMFRTEPYSLERVEVVKGPVSVLYGAGTPAGIVNKVSKVADGSRIREVETLYGTKDRKQVAFDIGDTVGEDSDLSYRVVGLARNGETNFDIEDDSYLVQPSLTWQPTNQTKVTFYGLAQKIETDGSVSAIVDESGKVHDLRASDPKYDYQRTSQQQIGYQVEHEFNDLLTFRQNLRYSHLGLQARYLEVYDWSGTVAHRYPFAFRENMNVFQVDNQLEWTFDTGALSHKLLTGIDYTKAGSTFRYGYGDVDPAFDLDISNPRYGISGATAGYDNYRQKARLQQTGVYGIDQIELDNWNFTLGGRQTWVQQSNGGQSESEPIDDHLATGAFSYQASALYAFDNGISPYLSYATSFEPVTNRSATNEILDPARGSQIEAGVKYQPPGSDIFLSAAAYHIVEKNKPVLDPSDPTQTTYRSLGEVTNNGFELEARAEISESLNLVAAYTYTHSEITGGEDVGNMTAVTPAHVASLWANYTLLDGSALPGLSAGAGLRYASSNYTSTANTDKNSAHVYFDAALGYDFGAVDAKYDGLVAALNVRNIADDRSGICNEGACYLGQGRNITVSVKYRW</sequence>